<dbReference type="AlphaFoldDB" id="E4YCN2"/>
<gene>
    <name evidence="1" type="ORF">GSOID_T00021202001</name>
</gene>
<name>E4YCN2_OIKDI</name>
<accession>E4YCN2</accession>
<reference evidence="1" key="1">
    <citation type="journal article" date="2010" name="Science">
        <title>Plasticity of animal genome architecture unmasked by rapid evolution of a pelagic tunicate.</title>
        <authorList>
            <person name="Denoeud F."/>
            <person name="Henriet S."/>
            <person name="Mungpakdee S."/>
            <person name="Aury J.M."/>
            <person name="Da Silva C."/>
            <person name="Brinkmann H."/>
            <person name="Mikhaleva J."/>
            <person name="Olsen L.C."/>
            <person name="Jubin C."/>
            <person name="Canestro C."/>
            <person name="Bouquet J.M."/>
            <person name="Danks G."/>
            <person name="Poulain J."/>
            <person name="Campsteijn C."/>
            <person name="Adamski M."/>
            <person name="Cross I."/>
            <person name="Yadetie F."/>
            <person name="Muffato M."/>
            <person name="Louis A."/>
            <person name="Butcher S."/>
            <person name="Tsagkogeorga G."/>
            <person name="Konrad A."/>
            <person name="Singh S."/>
            <person name="Jensen M.F."/>
            <person name="Cong E.H."/>
            <person name="Eikeseth-Otteraa H."/>
            <person name="Noel B."/>
            <person name="Anthouard V."/>
            <person name="Porcel B.M."/>
            <person name="Kachouri-Lafond R."/>
            <person name="Nishino A."/>
            <person name="Ugolini M."/>
            <person name="Chourrout P."/>
            <person name="Nishida H."/>
            <person name="Aasland R."/>
            <person name="Huzurbazar S."/>
            <person name="Westhof E."/>
            <person name="Delsuc F."/>
            <person name="Lehrach H."/>
            <person name="Reinhardt R."/>
            <person name="Weissenbach J."/>
            <person name="Roy S.W."/>
            <person name="Artiguenave F."/>
            <person name="Postlethwait J.H."/>
            <person name="Manak J.R."/>
            <person name="Thompson E.M."/>
            <person name="Jaillon O."/>
            <person name="Du Pasquier L."/>
            <person name="Boudinot P."/>
            <person name="Liberles D.A."/>
            <person name="Volff J.N."/>
            <person name="Philippe H."/>
            <person name="Lenhard B."/>
            <person name="Roest Crollius H."/>
            <person name="Wincker P."/>
            <person name="Chourrout D."/>
        </authorList>
    </citation>
    <scope>NUCLEOTIDE SEQUENCE [LARGE SCALE GENOMIC DNA]</scope>
</reference>
<protein>
    <recommendedName>
        <fullName evidence="2">HAT C-terminal dimerisation domain-containing protein</fullName>
    </recommendedName>
</protein>
<dbReference type="InterPro" id="IPR012337">
    <property type="entry name" value="RNaseH-like_sf"/>
</dbReference>
<proteinExistence type="predicted"/>
<evidence type="ECO:0000313" key="1">
    <source>
        <dbReference type="EMBL" id="CBY33299.1"/>
    </source>
</evidence>
<dbReference type="Proteomes" id="UP000011014">
    <property type="component" value="Unassembled WGS sequence"/>
</dbReference>
<evidence type="ECO:0008006" key="2">
    <source>
        <dbReference type="Google" id="ProtNLM"/>
    </source>
</evidence>
<organism evidence="1">
    <name type="scientific">Oikopleura dioica</name>
    <name type="common">Tunicate</name>
    <dbReference type="NCBI Taxonomy" id="34765"/>
    <lineage>
        <taxon>Eukaryota</taxon>
        <taxon>Metazoa</taxon>
        <taxon>Chordata</taxon>
        <taxon>Tunicata</taxon>
        <taxon>Appendicularia</taxon>
        <taxon>Copelata</taxon>
        <taxon>Oikopleuridae</taxon>
        <taxon>Oikopleura</taxon>
    </lineage>
</organism>
<dbReference type="EMBL" id="FN654407">
    <property type="protein sequence ID" value="CBY33299.1"/>
    <property type="molecule type" value="Genomic_DNA"/>
</dbReference>
<sequence length="789" mass="91191">MPSIVFSFFIYVIVTEEYSLGMSDRNIRKRHHEAGKVFCTNDEKKLEVTNDAKSANPKGYWRKWIPEKCQDKIRELGLELEEYIYLERETCYLRCKEDTCSVCHGKPIHTFGGRTRWYKKKLEPWVDNHAKRPSQRTIIEAINESKRRIKDDKSVRKCIMRVMAATGVSFRFWSHPTVKELLECLLKKVSCKNLLVDQVCLSRETIRNYSTEESKAIRDELKILLPLMNKTGRLSLCIDHKYVRTKSTSMWKILGIECAIKCEDAFWYCLLDYIPMADSTTANTVVKIRKVLEDFNLTEAVNQNLVCFVSDQAAEPICRVFTSNRCVCGSHNVSNTLKRTCEENLPPSVEKKFKSLVTFIDRCETVVTNRLSAEVSFRTLNCFFTSQELLNRDNIECFYYAKKQAMVSSKNMKKEDIEKWVKEKTDNFLKRKAKGLAIDKVSGSTRFRKVIYGTQRLLVNKELLENLYTMNHPQRHLVNDLAPPDLEFAKAIAPLLIEIHKSINLMECDSDINGCSFYEEMNRLMHLAIDNISGSRSDLCAFARSLLTSLVEQVSGRRIDNFGNEIGCKVPLRFSEKDLAAIYLSPQSCLVDFHTVSKRLEESNLSFLNNINNLIIEEVEQWKELAKQWICETDKKMESVFIGDELEIIESEVAQFQCDSQNNIDVQDDRLKSRPGLGTPVEKITKSLSTEMLKYDTINDEDIKEHNSYCEKKNIPIHKRTAEFWRRHEETFPRLHIIAKMLNNSAVSSSSLERQFSFTSLMTSICRKSLAASTITNIALSSKIINFDE</sequence>
<dbReference type="SUPFAM" id="SSF53098">
    <property type="entry name" value="Ribonuclease H-like"/>
    <property type="match status" value="1"/>
</dbReference>